<evidence type="ECO:0000313" key="3">
    <source>
        <dbReference type="EMBL" id="GCE21378.1"/>
    </source>
</evidence>
<organism evidence="3 4">
    <name type="scientific">Dictyobacter kobayashii</name>
    <dbReference type="NCBI Taxonomy" id="2014872"/>
    <lineage>
        <taxon>Bacteria</taxon>
        <taxon>Bacillati</taxon>
        <taxon>Chloroflexota</taxon>
        <taxon>Ktedonobacteria</taxon>
        <taxon>Ktedonobacterales</taxon>
        <taxon>Dictyobacteraceae</taxon>
        <taxon>Dictyobacter</taxon>
    </lineage>
</organism>
<protein>
    <recommendedName>
        <fullName evidence="2">Putative zinc-finger domain-containing protein</fullName>
    </recommendedName>
</protein>
<keyword evidence="1" id="KW-0472">Membrane</keyword>
<keyword evidence="1" id="KW-1133">Transmembrane helix</keyword>
<dbReference type="AlphaFoldDB" id="A0A402AQD3"/>
<dbReference type="EMBL" id="BIFS01000001">
    <property type="protein sequence ID" value="GCE21378.1"/>
    <property type="molecule type" value="Genomic_DNA"/>
</dbReference>
<feature type="domain" description="Putative zinc-finger" evidence="2">
    <location>
        <begin position="4"/>
        <end position="38"/>
    </location>
</feature>
<dbReference type="Pfam" id="PF13490">
    <property type="entry name" value="zf-HC2"/>
    <property type="match status" value="1"/>
</dbReference>
<proteinExistence type="predicted"/>
<reference evidence="4" key="1">
    <citation type="submission" date="2018-12" db="EMBL/GenBank/DDBJ databases">
        <title>Tengunoibacter tsumagoiensis gen. nov., sp. nov., Dictyobacter kobayashii sp. nov., D. alpinus sp. nov., and D. joshuensis sp. nov. and description of Dictyobacteraceae fam. nov. within the order Ktedonobacterales isolated from Tengu-no-mugimeshi.</title>
        <authorList>
            <person name="Wang C.M."/>
            <person name="Zheng Y."/>
            <person name="Sakai Y."/>
            <person name="Toyoda A."/>
            <person name="Minakuchi Y."/>
            <person name="Abe K."/>
            <person name="Yokota A."/>
            <person name="Yabe S."/>
        </authorList>
    </citation>
    <scope>NUCLEOTIDE SEQUENCE [LARGE SCALE GENOMIC DNA]</scope>
    <source>
        <strain evidence="4">Uno11</strain>
    </source>
</reference>
<evidence type="ECO:0000259" key="2">
    <source>
        <dbReference type="Pfam" id="PF13490"/>
    </source>
</evidence>
<comment type="caution">
    <text evidence="3">The sequence shown here is derived from an EMBL/GenBank/DDBJ whole genome shotgun (WGS) entry which is preliminary data.</text>
</comment>
<dbReference type="Proteomes" id="UP000287188">
    <property type="component" value="Unassembled WGS sequence"/>
</dbReference>
<accession>A0A402AQD3</accession>
<dbReference type="InterPro" id="IPR027383">
    <property type="entry name" value="Znf_put"/>
</dbReference>
<gene>
    <name evidence="3" type="ORF">KDK_51780</name>
</gene>
<name>A0A402AQD3_9CHLR</name>
<evidence type="ECO:0000313" key="4">
    <source>
        <dbReference type="Proteomes" id="UP000287188"/>
    </source>
</evidence>
<sequence>MKPCAAWAEKLAASHRHTLSAREQAELDAHVAGCPACAAVQAQNDVLAQRVLDSIMSGIRPVPRAAFVAADMDEPGSEAFPVPVGIILSRKAMQARRQARRARATIFKALACATILLCVLVASLVISHPVSPPAIVVTRPTPLPAAPGSIPAAGFNVVGKPTISAQQINAILTYYHSPAAGKGQALYDLGVQYQIDPVVALAFFHHESTFGRFGEANYTHSLGNLRCIPDYPCVDKKRGGYAHFANWEEGFAAWYKLIHDYYVVRNKLTTVNQIIAVYAPVKNQQDQAHRNYVTFINRDIALWRSGKIHS</sequence>
<feature type="transmembrane region" description="Helical" evidence="1">
    <location>
        <begin position="106"/>
        <end position="126"/>
    </location>
</feature>
<evidence type="ECO:0000256" key="1">
    <source>
        <dbReference type="SAM" id="Phobius"/>
    </source>
</evidence>
<keyword evidence="4" id="KW-1185">Reference proteome</keyword>
<keyword evidence="1" id="KW-0812">Transmembrane</keyword>